<feature type="transmembrane region" description="Helical" evidence="13">
    <location>
        <begin position="293"/>
        <end position="316"/>
    </location>
</feature>
<dbReference type="InterPro" id="IPR033479">
    <property type="entry name" value="dCache_1"/>
</dbReference>
<keyword evidence="5" id="KW-0997">Cell inner membrane</keyword>
<keyword evidence="12" id="KW-0175">Coiled coil</keyword>
<dbReference type="SUPFAM" id="SSF58104">
    <property type="entry name" value="Methyl-accepting chemotaxis protein (MCP) signaling domain"/>
    <property type="match status" value="1"/>
</dbReference>
<reference evidence="17 18" key="1">
    <citation type="submission" date="2023-12" db="EMBL/GenBank/DDBJ databases">
        <title>Friends and Foes: Symbiotic and Algicidal bacterial influence on Karenia brevis blooms.</title>
        <authorList>
            <person name="Fei C."/>
            <person name="Mohamed A.R."/>
            <person name="Booker A."/>
            <person name="Arshad M."/>
            <person name="Klass S."/>
            <person name="Ahn S."/>
            <person name="Gilbert P.M."/>
            <person name="Heil C.A."/>
            <person name="Martinez J.M."/>
            <person name="Amin S.A."/>
        </authorList>
    </citation>
    <scope>NUCLEOTIDE SEQUENCE [LARGE SCALE GENOMIC DNA]</scope>
    <source>
        <strain evidence="17 18">CE15</strain>
    </source>
</reference>
<dbReference type="SMART" id="SM00304">
    <property type="entry name" value="HAMP"/>
    <property type="match status" value="1"/>
</dbReference>
<proteinExistence type="inferred from homology"/>
<keyword evidence="8 13" id="KW-0472">Membrane</keyword>
<feature type="coiled-coil region" evidence="12">
    <location>
        <begin position="454"/>
        <end position="481"/>
    </location>
</feature>
<evidence type="ECO:0000256" key="8">
    <source>
        <dbReference type="ARBA" id="ARBA00023136"/>
    </source>
</evidence>
<protein>
    <submittedName>
        <fullName evidence="17">Methyl-accepting chemotaxis protein</fullName>
    </submittedName>
</protein>
<dbReference type="Proteomes" id="UP001382455">
    <property type="component" value="Unassembled WGS sequence"/>
</dbReference>
<evidence type="ECO:0000256" key="6">
    <source>
        <dbReference type="ARBA" id="ARBA00022692"/>
    </source>
</evidence>
<dbReference type="PANTHER" id="PTHR32089:SF39">
    <property type="entry name" value="METHYL-ACCEPTING CHEMOTAXIS PROTEIN HLYB"/>
    <property type="match status" value="1"/>
</dbReference>
<dbReference type="SMART" id="SM00283">
    <property type="entry name" value="MA"/>
    <property type="match status" value="1"/>
</dbReference>
<evidence type="ECO:0000313" key="18">
    <source>
        <dbReference type="Proteomes" id="UP001382455"/>
    </source>
</evidence>
<evidence type="ECO:0000256" key="10">
    <source>
        <dbReference type="ARBA" id="ARBA00029447"/>
    </source>
</evidence>
<dbReference type="PROSITE" id="PS50111">
    <property type="entry name" value="CHEMOTAXIS_TRANSDUC_2"/>
    <property type="match status" value="1"/>
</dbReference>
<dbReference type="Pfam" id="PF02743">
    <property type="entry name" value="dCache_1"/>
    <property type="match status" value="1"/>
</dbReference>
<evidence type="ECO:0000256" key="12">
    <source>
        <dbReference type="SAM" id="Coils"/>
    </source>
</evidence>
<keyword evidence="4" id="KW-0145">Chemotaxis</keyword>
<evidence type="ECO:0000313" key="17">
    <source>
        <dbReference type="EMBL" id="MEI4551942.1"/>
    </source>
</evidence>
<dbReference type="RefSeq" id="WP_336436827.1">
    <property type="nucleotide sequence ID" value="NZ_JBAWKS010000002.1"/>
</dbReference>
<dbReference type="PANTHER" id="PTHR32089">
    <property type="entry name" value="METHYL-ACCEPTING CHEMOTAXIS PROTEIN MCPB"/>
    <property type="match status" value="1"/>
</dbReference>
<name>A0ABU8EY80_9GAMM</name>
<dbReference type="Pfam" id="PF00015">
    <property type="entry name" value="MCPsignal"/>
    <property type="match status" value="1"/>
</dbReference>
<comment type="similarity">
    <text evidence="10">Belongs to the methyl-accepting chemotaxis (MCP) protein family.</text>
</comment>
<feature type="domain" description="Methyl-accepting transducer" evidence="14">
    <location>
        <begin position="376"/>
        <end position="612"/>
    </location>
</feature>
<accession>A0ABU8EY80</accession>
<dbReference type="InterPro" id="IPR004089">
    <property type="entry name" value="MCPsignal_dom"/>
</dbReference>
<dbReference type="PROSITE" id="PS50192">
    <property type="entry name" value="T_SNARE"/>
    <property type="match status" value="1"/>
</dbReference>
<dbReference type="Pfam" id="PF00672">
    <property type="entry name" value="HAMP"/>
    <property type="match status" value="1"/>
</dbReference>
<feature type="domain" description="T-SNARE coiled-coil homology" evidence="15">
    <location>
        <begin position="563"/>
        <end position="607"/>
    </location>
</feature>
<evidence type="ECO:0000256" key="1">
    <source>
        <dbReference type="ARBA" id="ARBA00004429"/>
    </source>
</evidence>
<evidence type="ECO:0000256" key="11">
    <source>
        <dbReference type="PROSITE-ProRule" id="PRU00284"/>
    </source>
</evidence>
<keyword evidence="18" id="KW-1185">Reference proteome</keyword>
<dbReference type="InterPro" id="IPR003660">
    <property type="entry name" value="HAMP_dom"/>
</dbReference>
<evidence type="ECO:0000256" key="7">
    <source>
        <dbReference type="ARBA" id="ARBA00022989"/>
    </source>
</evidence>
<evidence type="ECO:0000256" key="3">
    <source>
        <dbReference type="ARBA" id="ARBA00022481"/>
    </source>
</evidence>
<keyword evidence="2" id="KW-1003">Cell membrane</keyword>
<keyword evidence="9 11" id="KW-0807">Transducer</keyword>
<organism evidence="17 18">
    <name type="scientific">Pseudoalteromonas spongiae</name>
    <dbReference type="NCBI Taxonomy" id="298657"/>
    <lineage>
        <taxon>Bacteria</taxon>
        <taxon>Pseudomonadati</taxon>
        <taxon>Pseudomonadota</taxon>
        <taxon>Gammaproteobacteria</taxon>
        <taxon>Alteromonadales</taxon>
        <taxon>Pseudoalteromonadaceae</taxon>
        <taxon>Pseudoalteromonas</taxon>
    </lineage>
</organism>
<evidence type="ECO:0000259" key="15">
    <source>
        <dbReference type="PROSITE" id="PS50192"/>
    </source>
</evidence>
<comment type="subcellular location">
    <subcellularLocation>
        <location evidence="1">Cell inner membrane</location>
        <topology evidence="1">Multi-pass membrane protein</topology>
    </subcellularLocation>
</comment>
<comment type="caution">
    <text evidence="17">The sequence shown here is derived from an EMBL/GenBank/DDBJ whole genome shotgun (WGS) entry which is preliminary data.</text>
</comment>
<dbReference type="Gene3D" id="3.30.450.20">
    <property type="entry name" value="PAS domain"/>
    <property type="match status" value="1"/>
</dbReference>
<evidence type="ECO:0000256" key="4">
    <source>
        <dbReference type="ARBA" id="ARBA00022500"/>
    </source>
</evidence>
<keyword evidence="7 13" id="KW-1133">Transmembrane helix</keyword>
<dbReference type="CDD" id="cd11386">
    <property type="entry name" value="MCP_signal"/>
    <property type="match status" value="1"/>
</dbReference>
<gene>
    <name evidence="17" type="ORF">WAE96_19855</name>
</gene>
<dbReference type="PROSITE" id="PS50885">
    <property type="entry name" value="HAMP"/>
    <property type="match status" value="1"/>
</dbReference>
<dbReference type="EMBL" id="JBAWKS010000002">
    <property type="protein sequence ID" value="MEI4551942.1"/>
    <property type="molecule type" value="Genomic_DNA"/>
</dbReference>
<dbReference type="CDD" id="cd06225">
    <property type="entry name" value="HAMP"/>
    <property type="match status" value="1"/>
</dbReference>
<evidence type="ECO:0000259" key="14">
    <source>
        <dbReference type="PROSITE" id="PS50111"/>
    </source>
</evidence>
<feature type="domain" description="HAMP" evidence="16">
    <location>
        <begin position="317"/>
        <end position="371"/>
    </location>
</feature>
<dbReference type="Gene3D" id="1.10.287.950">
    <property type="entry name" value="Methyl-accepting chemotaxis protein"/>
    <property type="match status" value="1"/>
</dbReference>
<evidence type="ECO:0000256" key="2">
    <source>
        <dbReference type="ARBA" id="ARBA00022475"/>
    </source>
</evidence>
<evidence type="ECO:0000256" key="13">
    <source>
        <dbReference type="SAM" id="Phobius"/>
    </source>
</evidence>
<dbReference type="InterPro" id="IPR000727">
    <property type="entry name" value="T_SNARE_dom"/>
</dbReference>
<keyword evidence="6 13" id="KW-0812">Transmembrane</keyword>
<sequence length="648" mass="71400">MIKRLNISIRNALILTITFALVLSTLLSTLFSSAQFNRVFEQFNDQAYFPALLGKVEASIRAELNTPLALAKGMEQNSFLMKWVEQGENAEQWPEIQDYFEHIKIENNAAVVFLVSSVTGKYYQNDGILKTISTTDPRDAWFYAFMQKPIEQQLAVAVHQETKKLIAYTNVKVHLNGKDYGLTGLGYDISRITDIIKSNKIGEAGYVFLIKDDNTFAAHPNEQLVGSDFNKIEKYQPLKQLINQSKQLESAQIDTLDLMGEQHYVASQSLEGTGLTLVALLPSAELSDQITSALFKTVAVSLVIAIGFIVVMVMLANRISKNISGISDKLLAMAQQDGDLTVRLDDSRHDELGTLAKGFNAVIENNQRMITRLKDIETQLANDIQVLVKSFERVTDLAFQQDGLSEQVASAITEMGTTVAEVSHLALDTAKSSEHAVDNTKQSISQVESNASAMKALTGVIEKAHQDIQQLANQAESINSIVDVINAISEQTNLLALNAAIEAARAGEQGRGFAVVADEVRTLASKTQGSTQQIRSQIEQFQQSTETVLSAMAQGFETTKAVSESSVESSQTLNLIDARITEVKDMNQQIATATEEQNHVVQHINESAVEIADLSRQFHGIAMKDTEQLKQLNALSHELSELISRFKV</sequence>
<dbReference type="CDD" id="cd12912">
    <property type="entry name" value="PDC2_MCP_like"/>
    <property type="match status" value="1"/>
</dbReference>
<evidence type="ECO:0000256" key="5">
    <source>
        <dbReference type="ARBA" id="ARBA00022519"/>
    </source>
</evidence>
<evidence type="ECO:0000259" key="16">
    <source>
        <dbReference type="PROSITE" id="PS50885"/>
    </source>
</evidence>
<keyword evidence="3" id="KW-0488">Methylation</keyword>
<evidence type="ECO:0000256" key="9">
    <source>
        <dbReference type="ARBA" id="ARBA00023224"/>
    </source>
</evidence>